<dbReference type="EMBL" id="MNZO01000008">
    <property type="protein sequence ID" value="OIP87731.1"/>
    <property type="molecule type" value="Genomic_DNA"/>
</dbReference>
<dbReference type="Proteomes" id="UP000182344">
    <property type="component" value="Unassembled WGS sequence"/>
</dbReference>
<proteinExistence type="inferred from homology"/>
<dbReference type="GO" id="GO:0016787">
    <property type="term" value="F:hydrolase activity"/>
    <property type="evidence" value="ECO:0007669"/>
    <property type="project" value="UniProtKB-KW"/>
</dbReference>
<evidence type="ECO:0000256" key="6">
    <source>
        <dbReference type="ARBA" id="ARBA00022842"/>
    </source>
</evidence>
<organism evidence="9 10">
    <name type="scientific">Candidatus Shapirobacteria bacterium CG2_30_35_20</name>
    <dbReference type="NCBI Taxonomy" id="1805376"/>
    <lineage>
        <taxon>Bacteria</taxon>
        <taxon>Candidatus Shapironibacteriota</taxon>
    </lineage>
</organism>
<evidence type="ECO:0000313" key="9">
    <source>
        <dbReference type="EMBL" id="OIP87731.1"/>
    </source>
</evidence>
<dbReference type="InterPro" id="IPR002716">
    <property type="entry name" value="PIN_dom"/>
</dbReference>
<reference evidence="9 10" key="1">
    <citation type="journal article" date="2016" name="Environ. Microbiol.">
        <title>Genomic resolution of a cold subsurface aquifer community provides metabolic insights for novel microbes adapted to high CO concentrations.</title>
        <authorList>
            <person name="Probst A.J."/>
            <person name="Castelle C.J."/>
            <person name="Singh A."/>
            <person name="Brown C.T."/>
            <person name="Anantharaman K."/>
            <person name="Sharon I."/>
            <person name="Hug L.A."/>
            <person name="Burstein D."/>
            <person name="Emerson J.B."/>
            <person name="Thomas B.C."/>
            <person name="Banfield J.F."/>
        </authorList>
    </citation>
    <scope>NUCLEOTIDE SEQUENCE [LARGE SCALE GENOMIC DNA]</scope>
    <source>
        <strain evidence="9">CG2_30_35_20</strain>
    </source>
</reference>
<dbReference type="SUPFAM" id="SSF88723">
    <property type="entry name" value="PIN domain-like"/>
    <property type="match status" value="1"/>
</dbReference>
<feature type="domain" description="PIN" evidence="8">
    <location>
        <begin position="4"/>
        <end position="112"/>
    </location>
</feature>
<dbReference type="PANTHER" id="PTHR33653">
    <property type="entry name" value="RIBONUCLEASE VAPC2"/>
    <property type="match status" value="1"/>
</dbReference>
<accession>A0A1J5HTG5</accession>
<name>A0A1J5HTG5_9BACT</name>
<dbReference type="InterPro" id="IPR050556">
    <property type="entry name" value="Type_II_TA_system_RNase"/>
</dbReference>
<evidence type="ECO:0000259" key="8">
    <source>
        <dbReference type="Pfam" id="PF01850"/>
    </source>
</evidence>
<dbReference type="Gene3D" id="3.40.50.1010">
    <property type="entry name" value="5'-nuclease"/>
    <property type="match status" value="1"/>
</dbReference>
<comment type="similarity">
    <text evidence="7">Belongs to the PINc/VapC protein family.</text>
</comment>
<dbReference type="AlphaFoldDB" id="A0A1J5HTG5"/>
<dbReference type="GO" id="GO:0004518">
    <property type="term" value="F:nuclease activity"/>
    <property type="evidence" value="ECO:0007669"/>
    <property type="project" value="UniProtKB-KW"/>
</dbReference>
<keyword evidence="5" id="KW-0378">Hydrolase</keyword>
<evidence type="ECO:0000256" key="7">
    <source>
        <dbReference type="ARBA" id="ARBA00038093"/>
    </source>
</evidence>
<keyword evidence="2" id="KW-1277">Toxin-antitoxin system</keyword>
<protein>
    <recommendedName>
        <fullName evidence="8">PIN domain-containing protein</fullName>
    </recommendedName>
</protein>
<dbReference type="InterPro" id="IPR029060">
    <property type="entry name" value="PIN-like_dom_sf"/>
</dbReference>
<evidence type="ECO:0000313" key="10">
    <source>
        <dbReference type="Proteomes" id="UP000182344"/>
    </source>
</evidence>
<evidence type="ECO:0000256" key="4">
    <source>
        <dbReference type="ARBA" id="ARBA00022723"/>
    </source>
</evidence>
<evidence type="ECO:0000256" key="2">
    <source>
        <dbReference type="ARBA" id="ARBA00022649"/>
    </source>
</evidence>
<comment type="cofactor">
    <cofactor evidence="1">
        <name>Mg(2+)</name>
        <dbReference type="ChEBI" id="CHEBI:18420"/>
    </cofactor>
</comment>
<gene>
    <name evidence="9" type="ORF">AUK05_00515</name>
</gene>
<keyword evidence="4" id="KW-0479">Metal-binding</keyword>
<evidence type="ECO:0000256" key="5">
    <source>
        <dbReference type="ARBA" id="ARBA00022801"/>
    </source>
</evidence>
<sequence>MVKIVVDSSLFIEEIRHGSEKYQGLVKLHKKGDVLLLVPMVVITELWSGESMDKKKEVEIVELMLSITEKVVLNEKIAKLTGELNRKYKTGVVDAMVAATALENDAIVATLNIKHFVGIKGLKLYNTNNLVDFIKMTPKVKGLTLENYDKRYREAMMKKHGKYLSKTKKNAKV</sequence>
<dbReference type="STRING" id="1805376.AUK05_00515"/>
<dbReference type="GO" id="GO:0046872">
    <property type="term" value="F:metal ion binding"/>
    <property type="evidence" value="ECO:0007669"/>
    <property type="project" value="UniProtKB-KW"/>
</dbReference>
<comment type="caution">
    <text evidence="9">The sequence shown here is derived from an EMBL/GenBank/DDBJ whole genome shotgun (WGS) entry which is preliminary data.</text>
</comment>
<dbReference type="Pfam" id="PF01850">
    <property type="entry name" value="PIN"/>
    <property type="match status" value="1"/>
</dbReference>
<evidence type="ECO:0000256" key="1">
    <source>
        <dbReference type="ARBA" id="ARBA00001946"/>
    </source>
</evidence>
<dbReference type="PANTHER" id="PTHR33653:SF1">
    <property type="entry name" value="RIBONUCLEASE VAPC2"/>
    <property type="match status" value="1"/>
</dbReference>
<keyword evidence="6" id="KW-0460">Magnesium</keyword>
<keyword evidence="3" id="KW-0540">Nuclease</keyword>
<evidence type="ECO:0000256" key="3">
    <source>
        <dbReference type="ARBA" id="ARBA00022722"/>
    </source>
</evidence>